<dbReference type="Pfam" id="PF01607">
    <property type="entry name" value="CBM_14"/>
    <property type="match status" value="2"/>
</dbReference>
<sequence length="224" mass="25056">MNHNCVIATGSCNFPSDMWNNRNRLGAKADVAIKVLAFNSYSIIGWGGLRAIVCHCFMLLLFLLTLTKGISAGLRAERNCRNLPDGVYTTISCDSEFFQCQKGSLHIRACPQGLYFNSDLNKCDYDYTIEECVVEKGINCSKKNDGIYSAGCTSTFFYCSNGVIHHDRCQQGLFYDSERHMCDHKYRVRTCGGNPEFKNEPITRAPVAVPTYAATALRGYMENS</sequence>
<keyword evidence="3" id="KW-0732">Signal</keyword>
<dbReference type="WBParaSite" id="Hba_00427">
    <property type="protein sequence ID" value="Hba_00427"/>
    <property type="gene ID" value="Hba_00427"/>
</dbReference>
<evidence type="ECO:0000256" key="2">
    <source>
        <dbReference type="ARBA" id="ARBA00022669"/>
    </source>
</evidence>
<keyword evidence="1" id="KW-0217">Developmental protein</keyword>
<dbReference type="Gene3D" id="2.170.140.10">
    <property type="entry name" value="Chitin binding domain"/>
    <property type="match status" value="1"/>
</dbReference>
<dbReference type="InterPro" id="IPR051940">
    <property type="entry name" value="Chitin_bind-dev_reg"/>
</dbReference>
<evidence type="ECO:0000256" key="3">
    <source>
        <dbReference type="ARBA" id="ARBA00022729"/>
    </source>
</evidence>
<evidence type="ECO:0000256" key="4">
    <source>
        <dbReference type="ARBA" id="ARBA00022737"/>
    </source>
</evidence>
<dbReference type="PROSITE" id="PS50940">
    <property type="entry name" value="CHIT_BIND_II"/>
    <property type="match status" value="2"/>
</dbReference>
<dbReference type="InterPro" id="IPR002557">
    <property type="entry name" value="Chitin-bd_dom"/>
</dbReference>
<dbReference type="PANTHER" id="PTHR23301:SF0">
    <property type="entry name" value="CHITIN-BINDING TYPE-2 DOMAIN-CONTAINING PROTEIN-RELATED"/>
    <property type="match status" value="1"/>
</dbReference>
<evidence type="ECO:0000256" key="5">
    <source>
        <dbReference type="ARBA" id="ARBA00023157"/>
    </source>
</evidence>
<evidence type="ECO:0000256" key="1">
    <source>
        <dbReference type="ARBA" id="ARBA00022473"/>
    </source>
</evidence>
<proteinExistence type="predicted"/>
<feature type="domain" description="Chitin-binding type-2" evidence="8">
    <location>
        <begin position="137"/>
        <end position="193"/>
    </location>
</feature>
<reference evidence="10" key="1">
    <citation type="submission" date="2016-11" db="UniProtKB">
        <authorList>
            <consortium name="WormBaseParasite"/>
        </authorList>
    </citation>
    <scope>IDENTIFICATION</scope>
</reference>
<keyword evidence="5" id="KW-1015">Disulfide bond</keyword>
<dbReference type="GO" id="GO:0008061">
    <property type="term" value="F:chitin binding"/>
    <property type="evidence" value="ECO:0007669"/>
    <property type="project" value="UniProtKB-KW"/>
</dbReference>
<organism evidence="9 10">
    <name type="scientific">Heterorhabditis bacteriophora</name>
    <name type="common">Entomopathogenic nematode worm</name>
    <dbReference type="NCBI Taxonomy" id="37862"/>
    <lineage>
        <taxon>Eukaryota</taxon>
        <taxon>Metazoa</taxon>
        <taxon>Ecdysozoa</taxon>
        <taxon>Nematoda</taxon>
        <taxon>Chromadorea</taxon>
        <taxon>Rhabditida</taxon>
        <taxon>Rhabditina</taxon>
        <taxon>Rhabditomorpha</taxon>
        <taxon>Strongyloidea</taxon>
        <taxon>Heterorhabditidae</taxon>
        <taxon>Heterorhabditis</taxon>
    </lineage>
</organism>
<evidence type="ECO:0000256" key="7">
    <source>
        <dbReference type="SAM" id="Phobius"/>
    </source>
</evidence>
<dbReference type="SMART" id="SM00494">
    <property type="entry name" value="ChtBD2"/>
    <property type="match status" value="2"/>
</dbReference>
<dbReference type="Proteomes" id="UP000095283">
    <property type="component" value="Unplaced"/>
</dbReference>
<dbReference type="SUPFAM" id="SSF57625">
    <property type="entry name" value="Invertebrate chitin-binding proteins"/>
    <property type="match status" value="2"/>
</dbReference>
<evidence type="ECO:0000313" key="10">
    <source>
        <dbReference type="WBParaSite" id="Hba_00427"/>
    </source>
</evidence>
<feature type="domain" description="Chitin-binding type-2" evidence="8">
    <location>
        <begin position="77"/>
        <end position="134"/>
    </location>
</feature>
<accession>A0A1I7W712</accession>
<dbReference type="PANTHER" id="PTHR23301">
    <property type="entry name" value="CHITIN BINDING PERITROPHIN-A"/>
    <property type="match status" value="1"/>
</dbReference>
<evidence type="ECO:0000259" key="8">
    <source>
        <dbReference type="PROSITE" id="PS50940"/>
    </source>
</evidence>
<dbReference type="GO" id="GO:0005576">
    <property type="term" value="C:extracellular region"/>
    <property type="evidence" value="ECO:0007669"/>
    <property type="project" value="InterPro"/>
</dbReference>
<feature type="transmembrane region" description="Helical" evidence="7">
    <location>
        <begin position="43"/>
        <end position="66"/>
    </location>
</feature>
<dbReference type="InterPro" id="IPR036508">
    <property type="entry name" value="Chitin-bd_dom_sf"/>
</dbReference>
<evidence type="ECO:0000313" key="9">
    <source>
        <dbReference type="Proteomes" id="UP000095283"/>
    </source>
</evidence>
<protein>
    <submittedName>
        <fullName evidence="10">Chitin-binding type-2 domain-containing protein</fullName>
    </submittedName>
</protein>
<dbReference type="Gene3D" id="3.20.20.80">
    <property type="entry name" value="Glycosidases"/>
    <property type="match status" value="1"/>
</dbReference>
<name>A0A1I7W712_HETBA</name>
<evidence type="ECO:0000256" key="6">
    <source>
        <dbReference type="ARBA" id="ARBA00023180"/>
    </source>
</evidence>
<keyword evidence="2" id="KW-0147">Chitin-binding</keyword>
<keyword evidence="9" id="KW-1185">Reference proteome</keyword>
<keyword evidence="7" id="KW-1133">Transmembrane helix</keyword>
<keyword evidence="7" id="KW-0812">Transmembrane</keyword>
<dbReference type="AlphaFoldDB" id="A0A1I7W712"/>
<keyword evidence="6" id="KW-0325">Glycoprotein</keyword>
<keyword evidence="4" id="KW-0677">Repeat</keyword>
<keyword evidence="7" id="KW-0472">Membrane</keyword>